<dbReference type="GO" id="GO:0008270">
    <property type="term" value="F:zinc ion binding"/>
    <property type="evidence" value="ECO:0007669"/>
    <property type="project" value="UniProtKB-KW"/>
</dbReference>
<dbReference type="SMART" id="SM00647">
    <property type="entry name" value="IBR"/>
    <property type="match status" value="2"/>
</dbReference>
<evidence type="ECO:0000256" key="6">
    <source>
        <dbReference type="ARBA" id="ARBA00022771"/>
    </source>
</evidence>
<dbReference type="EMBL" id="AM920427">
    <property type="protein sequence ID" value="CAP80748.1"/>
    <property type="molecule type" value="Genomic_DNA"/>
</dbReference>
<sequence length="441" mass="50070">MAHNRTDLDTIDIVLQTELEEVEEALRLLKRYGNGGTAPIRDQNLALLQWRRELRWRRVTQHGLRAAIQLSRESRSDQAAILRDIRNREVDEAPAARVAPPGHAPSPQQAPPGTLDVIPVPDAQAQVHQREDFTTIPAAPPPVVLRECIACSESRPESDTIQNSCSHVYCQGCVIRLLQNALADESLFPPRCCRQPLPLEGARGIINDELWARFEEKTIEHGDRHRTYCSDPACSRYILPAYVHGTIATCRVCNRQTCTLCKKINHQGQCVDDCAEVLELARAEGWQRCSNCSHLVELRSGCNHITCRCRYEFCYVCSARWKQCECPHWDEARLQERAGLIAGRNQPAPAPQAVEQAAQFLVAQHECDHDVVWKRVTVAAACEECGDWMPDYILECRQFPERYLQHSVDNRPQMLALVPIPDRDQVLPLLICYSLFKYDKA</sequence>
<dbReference type="SUPFAM" id="SSF57850">
    <property type="entry name" value="RING/U-box"/>
    <property type="match status" value="2"/>
</dbReference>
<dbReference type="OMA" id="LRECIAC"/>
<dbReference type="Gene3D" id="1.20.120.1750">
    <property type="match status" value="1"/>
</dbReference>
<protein>
    <recommendedName>
        <fullName evidence="2">RBR-type E3 ubiquitin transferase</fullName>
        <ecNumber evidence="2">2.3.2.31</ecNumber>
    </recommendedName>
</protein>
<dbReference type="CDD" id="cd20335">
    <property type="entry name" value="BRcat_RBR"/>
    <property type="match status" value="1"/>
</dbReference>
<dbReference type="AlphaFoldDB" id="B6GX42"/>
<reference evidence="10" key="1">
    <citation type="journal article" date="2006" name="Traffic">
        <title>PEX genes in fungal genomes: common, rare or redundant.</title>
        <authorList>
            <person name="Kiel J.A."/>
            <person name="Veenhuis M."/>
            <person name="van der Klei I.J."/>
        </authorList>
    </citation>
    <scope>NUCLEOTIDE SEQUENCE</scope>
    <source>
        <strain>Wisconsin 54-1255</strain>
    </source>
</reference>
<dbReference type="InterPro" id="IPR031127">
    <property type="entry name" value="E3_UB_ligase_RBR"/>
</dbReference>
<name>B6GX42_PENRW</name>
<dbReference type="BioCyc" id="PCHR:PC12G11210-MONOMER"/>
<evidence type="ECO:0000256" key="3">
    <source>
        <dbReference type="ARBA" id="ARBA00022679"/>
    </source>
</evidence>
<comment type="catalytic activity">
    <reaction evidence="1">
        <text>[E2 ubiquitin-conjugating enzyme]-S-ubiquitinyl-L-cysteine + [acceptor protein]-L-lysine = [E2 ubiquitin-conjugating enzyme]-L-cysteine + [acceptor protein]-N(6)-ubiquitinyl-L-lysine.</text>
        <dbReference type="EC" id="2.3.2.31"/>
    </reaction>
</comment>
<dbReference type="PROSITE" id="PS00518">
    <property type="entry name" value="ZF_RING_1"/>
    <property type="match status" value="1"/>
</dbReference>
<dbReference type="Proteomes" id="UP000000724">
    <property type="component" value="Contig Pc00c12"/>
</dbReference>
<evidence type="ECO:0000256" key="5">
    <source>
        <dbReference type="ARBA" id="ARBA00022737"/>
    </source>
</evidence>
<dbReference type="CDD" id="cd22584">
    <property type="entry name" value="Rcat_RBR_unk"/>
    <property type="match status" value="1"/>
</dbReference>
<keyword evidence="6" id="KW-0863">Zinc-finger</keyword>
<dbReference type="GO" id="GO:0016567">
    <property type="term" value="P:protein ubiquitination"/>
    <property type="evidence" value="ECO:0007669"/>
    <property type="project" value="InterPro"/>
</dbReference>
<proteinExistence type="predicted"/>
<dbReference type="PROSITE" id="PS51873">
    <property type="entry name" value="TRIAD"/>
    <property type="match status" value="1"/>
</dbReference>
<dbReference type="InterPro" id="IPR013083">
    <property type="entry name" value="Znf_RING/FYVE/PHD"/>
</dbReference>
<dbReference type="HOGENOM" id="CLU_022048_7_7_1"/>
<accession>B6GX42</accession>
<dbReference type="OrthoDB" id="10009520at2759"/>
<keyword evidence="7" id="KW-0833">Ubl conjugation pathway</keyword>
<evidence type="ECO:0000256" key="4">
    <source>
        <dbReference type="ARBA" id="ARBA00022723"/>
    </source>
</evidence>
<keyword evidence="3" id="KW-0808">Transferase</keyword>
<evidence type="ECO:0000313" key="10">
    <source>
        <dbReference type="EMBL" id="CAP80748.1"/>
    </source>
</evidence>
<dbReference type="InterPro" id="IPR017907">
    <property type="entry name" value="Znf_RING_CS"/>
</dbReference>
<keyword evidence="5" id="KW-0677">Repeat</keyword>
<dbReference type="Gene3D" id="3.30.40.10">
    <property type="entry name" value="Zinc/RING finger domain, C3HC4 (zinc finger)"/>
    <property type="match status" value="1"/>
</dbReference>
<dbReference type="InterPro" id="IPR002867">
    <property type="entry name" value="IBR_dom"/>
</dbReference>
<dbReference type="GO" id="GO:0061630">
    <property type="term" value="F:ubiquitin protein ligase activity"/>
    <property type="evidence" value="ECO:0007669"/>
    <property type="project" value="UniProtKB-EC"/>
</dbReference>
<dbReference type="eggNOG" id="KOG1812">
    <property type="taxonomic scope" value="Eukaryota"/>
</dbReference>
<evidence type="ECO:0000259" key="9">
    <source>
        <dbReference type="PROSITE" id="PS51873"/>
    </source>
</evidence>
<evidence type="ECO:0000256" key="2">
    <source>
        <dbReference type="ARBA" id="ARBA00012251"/>
    </source>
</evidence>
<dbReference type="InterPro" id="IPR044066">
    <property type="entry name" value="TRIAD_supradom"/>
</dbReference>
<dbReference type="Pfam" id="PF01485">
    <property type="entry name" value="IBR"/>
    <property type="match status" value="1"/>
</dbReference>
<organism evidence="10 11">
    <name type="scientific">Penicillium rubens (strain ATCC 28089 / DSM 1075 / NRRL 1951 / Wisconsin 54-1255)</name>
    <name type="common">Penicillium chrysogenum</name>
    <dbReference type="NCBI Taxonomy" id="500485"/>
    <lineage>
        <taxon>Eukaryota</taxon>
        <taxon>Fungi</taxon>
        <taxon>Dikarya</taxon>
        <taxon>Ascomycota</taxon>
        <taxon>Pezizomycotina</taxon>
        <taxon>Eurotiomycetes</taxon>
        <taxon>Eurotiomycetidae</taxon>
        <taxon>Eurotiales</taxon>
        <taxon>Aspergillaceae</taxon>
        <taxon>Penicillium</taxon>
        <taxon>Penicillium chrysogenum species complex</taxon>
    </lineage>
</organism>
<keyword evidence="11" id="KW-1185">Reference proteome</keyword>
<evidence type="ECO:0000256" key="1">
    <source>
        <dbReference type="ARBA" id="ARBA00001798"/>
    </source>
</evidence>
<keyword evidence="8" id="KW-0862">Zinc</keyword>
<dbReference type="EC" id="2.3.2.31" evidence="2"/>
<gene>
    <name evidence="10" type="ORF">Pc12g11210</name>
    <name evidence="10" type="ORF">PCH_Pc12g11210</name>
</gene>
<feature type="domain" description="RING-type" evidence="9">
    <location>
        <begin position="144"/>
        <end position="332"/>
    </location>
</feature>
<keyword evidence="4" id="KW-0479">Metal-binding</keyword>
<dbReference type="PANTHER" id="PTHR11685">
    <property type="entry name" value="RBR FAMILY RING FINGER AND IBR DOMAIN-CONTAINING"/>
    <property type="match status" value="1"/>
</dbReference>
<reference evidence="10" key="2">
    <citation type="journal article" date="2008" name="Nat. Biotechnol.">
        <title>Genome sequencing and analysis of the filamentous fungus Penicillium chrysogenum.</title>
        <authorList>
            <person name="van den Berg M.A."/>
            <person name="Albang R."/>
            <person name="Albermann K."/>
            <person name="Badger J.H."/>
            <person name="Daran J.-M."/>
            <person name="Driessen A.J.M."/>
            <person name="Garcia-Estrada C."/>
            <person name="Fedorova N.D."/>
            <person name="Harris D.M."/>
            <person name="Heijne W.H.M."/>
            <person name="Joardar V.S."/>
            <person name="Kiel J.A.K.W."/>
            <person name="Kovalchuk A."/>
            <person name="Martin J.F."/>
            <person name="Nierman W.C."/>
            <person name="Nijland J.G."/>
            <person name="Pronk J.T."/>
            <person name="Roubos J.A."/>
            <person name="van der Klei I.J."/>
            <person name="van Peij N.N.M.E."/>
            <person name="Veenhuis M."/>
            <person name="von Doehren H."/>
            <person name="Wagner C."/>
            <person name="Wortman J.R."/>
            <person name="Bovenberg R.A.L."/>
        </authorList>
    </citation>
    <scope>NUCLEOTIDE SEQUENCE [LARGE SCALE GENOMIC DNA]</scope>
    <source>
        <strain evidence="10">Wisconsin 54-1255</strain>
    </source>
</reference>
<evidence type="ECO:0000313" key="11">
    <source>
        <dbReference type="Proteomes" id="UP000000724"/>
    </source>
</evidence>
<evidence type="ECO:0000256" key="7">
    <source>
        <dbReference type="ARBA" id="ARBA00022786"/>
    </source>
</evidence>
<evidence type="ECO:0000256" key="8">
    <source>
        <dbReference type="ARBA" id="ARBA00022833"/>
    </source>
</evidence>
<dbReference type="Pfam" id="PF22191">
    <property type="entry name" value="IBR_1"/>
    <property type="match status" value="1"/>
</dbReference>
<dbReference type="VEuPathDB" id="FungiDB:PCH_Pc12g11210"/>